<dbReference type="EMBL" id="JAKOGI010003717">
    <property type="protein sequence ID" value="KAJ8420213.1"/>
    <property type="molecule type" value="Genomic_DNA"/>
</dbReference>
<reference evidence="3" key="1">
    <citation type="submission" date="2022-04" db="EMBL/GenBank/DDBJ databases">
        <title>Carnegiea gigantea Genome sequencing and assembly v2.</title>
        <authorList>
            <person name="Copetti D."/>
            <person name="Sanderson M.J."/>
            <person name="Burquez A."/>
            <person name="Wojciechowski M.F."/>
        </authorList>
    </citation>
    <scope>NUCLEOTIDE SEQUENCE</scope>
    <source>
        <strain evidence="3">SGP5-SGP5p</strain>
        <tissue evidence="3">Aerial part</tissue>
    </source>
</reference>
<evidence type="ECO:0000313" key="4">
    <source>
        <dbReference type="Proteomes" id="UP001153076"/>
    </source>
</evidence>
<proteinExistence type="predicted"/>
<feature type="compositionally biased region" description="Basic and acidic residues" evidence="1">
    <location>
        <begin position="257"/>
        <end position="279"/>
    </location>
</feature>
<dbReference type="OrthoDB" id="1748551at2759"/>
<dbReference type="EMBL" id="JAKOGI010002925">
    <property type="protein sequence ID" value="KAJ8421098.1"/>
    <property type="molecule type" value="Genomic_DNA"/>
</dbReference>
<dbReference type="AlphaFoldDB" id="A0A9Q1JJD5"/>
<evidence type="ECO:0000313" key="3">
    <source>
        <dbReference type="EMBL" id="KAJ8421098.1"/>
    </source>
</evidence>
<evidence type="ECO:0000313" key="2">
    <source>
        <dbReference type="EMBL" id="KAJ8420213.1"/>
    </source>
</evidence>
<accession>A0A9Q1JJD5</accession>
<name>A0A9Q1JJD5_9CARY</name>
<keyword evidence="4" id="KW-1185">Reference proteome</keyword>
<protein>
    <submittedName>
        <fullName evidence="3">Uncharacterized protein</fullName>
    </submittedName>
</protein>
<feature type="compositionally biased region" description="Acidic residues" evidence="1">
    <location>
        <begin position="229"/>
        <end position="239"/>
    </location>
</feature>
<comment type="caution">
    <text evidence="3">The sequence shown here is derived from an EMBL/GenBank/DDBJ whole genome shotgun (WGS) entry which is preliminary data.</text>
</comment>
<feature type="compositionally biased region" description="Polar residues" evidence="1">
    <location>
        <begin position="207"/>
        <end position="227"/>
    </location>
</feature>
<dbReference type="Proteomes" id="UP001153076">
    <property type="component" value="Unassembled WGS sequence"/>
</dbReference>
<sequence length="401" mass="44302">MAFASFLKFDVKQIPRNFSKLLVESFDPYAVCFRLLDGQTFPATPFDVHATLVFNGHEYNKVHAAWLKEWKLQKNNPELTRMPDFILTQKDRGDSFKRNFIIYLIASLDWCKFIVDKLITSVRHYKESTAAKGRVENDLCAPSFSPALSLDKPVGEAEILGDTLVSNASIIVKKEEHHEDVVLDQPKSVTKKDHSMPSCSLGLGLSQPDSQSPVPYNTSVPNLSATVVNEDDGIEDDNDSAPLRFPLRNTSQVNRELSVKKPADRKPKEGNEPASKKGETTGSKVPSPHNAKEPAGQSKQALGAARTPEKLAEVGPSGALKKQQPENLSLAYCSSYVIRLTKLNNELSQDKLTISEYVFGKVEDVANSEPLFDSCGDKEATGVSMVTLRPGEQLKKNVIDI</sequence>
<gene>
    <name evidence="2" type="ORF">Cgig2_016209</name>
    <name evidence="3" type="ORF">Cgig2_033076</name>
</gene>
<organism evidence="3 4">
    <name type="scientific">Carnegiea gigantea</name>
    <dbReference type="NCBI Taxonomy" id="171969"/>
    <lineage>
        <taxon>Eukaryota</taxon>
        <taxon>Viridiplantae</taxon>
        <taxon>Streptophyta</taxon>
        <taxon>Embryophyta</taxon>
        <taxon>Tracheophyta</taxon>
        <taxon>Spermatophyta</taxon>
        <taxon>Magnoliopsida</taxon>
        <taxon>eudicotyledons</taxon>
        <taxon>Gunneridae</taxon>
        <taxon>Pentapetalae</taxon>
        <taxon>Caryophyllales</taxon>
        <taxon>Cactineae</taxon>
        <taxon>Cactaceae</taxon>
        <taxon>Cactoideae</taxon>
        <taxon>Echinocereeae</taxon>
        <taxon>Carnegiea</taxon>
    </lineage>
</organism>
<evidence type="ECO:0000256" key="1">
    <source>
        <dbReference type="SAM" id="MobiDB-lite"/>
    </source>
</evidence>
<feature type="region of interest" description="Disordered" evidence="1">
    <location>
        <begin position="182"/>
        <end position="320"/>
    </location>
</feature>